<evidence type="ECO:0000259" key="1">
    <source>
        <dbReference type="Pfam" id="PF13556"/>
    </source>
</evidence>
<evidence type="ECO:0000313" key="3">
    <source>
        <dbReference type="EMBL" id="MDT9592017.1"/>
    </source>
</evidence>
<dbReference type="Gene3D" id="1.10.10.2840">
    <property type="entry name" value="PucR C-terminal helix-turn-helix domain"/>
    <property type="match status" value="1"/>
</dbReference>
<evidence type="ECO:0000313" key="4">
    <source>
        <dbReference type="Proteomes" id="UP001268542"/>
    </source>
</evidence>
<feature type="domain" description="PucR C-terminal helix-turn-helix" evidence="1">
    <location>
        <begin position="317"/>
        <end position="372"/>
    </location>
</feature>
<reference evidence="3 4" key="1">
    <citation type="submission" date="2023-08" db="EMBL/GenBank/DDBJ databases">
        <title>Nocardioides seae sp. nov., a bacterium isolated from a soil.</title>
        <authorList>
            <person name="Wang X."/>
        </authorList>
    </citation>
    <scope>NUCLEOTIDE SEQUENCE [LARGE SCALE GENOMIC DNA]</scope>
    <source>
        <strain evidence="3 4">YZH12</strain>
    </source>
</reference>
<dbReference type="PANTHER" id="PTHR33744:SF1">
    <property type="entry name" value="DNA-BINDING TRANSCRIPTIONAL ACTIVATOR ADER"/>
    <property type="match status" value="1"/>
</dbReference>
<dbReference type="Pfam" id="PF14361">
    <property type="entry name" value="RsbRD_N"/>
    <property type="match status" value="1"/>
</dbReference>
<proteinExistence type="predicted"/>
<keyword evidence="4" id="KW-1185">Reference proteome</keyword>
<dbReference type="RefSeq" id="WP_315731174.1">
    <property type="nucleotide sequence ID" value="NZ_JAVYII010000001.1"/>
</dbReference>
<evidence type="ECO:0000259" key="2">
    <source>
        <dbReference type="Pfam" id="PF14361"/>
    </source>
</evidence>
<sequence length="376" mass="40856">MTGGSTRAAVSEEVLSRLDHVADEITAEIVAQIPAYAALAPAQIAEVAAIARWGTTRVLHLWVEGAADLTEADVRRFRGIGAARALDGRPLPGVLRAYRLAAARVVDLVEVTATDHLTVGDALALSRLWMAVVDTLSEALYEGYTASVERVGDRASALEDLLDDLLVGRQVARTNLHDRARKLGVSIPPRPTLLVLRADRGPTHDELAGIIGDEVLLRHREGNLVALLDSGAARRTAESWPGSWPAALVPADDVNDLPRSFRLAAHALDHAPQHAHRDRLLDEADAQLVALLTDHPDTDRTRFDRLVLGRLADDPDLLESVRAHLATGTAEAAAAQLGIHPQTLRHRLRRVRELTGRDPRILWDRLVLEAALVNRG</sequence>
<gene>
    <name evidence="3" type="ORF">RDV89_02995</name>
</gene>
<name>A0ABU3PT46_9ACTN</name>
<comment type="caution">
    <text evidence="3">The sequence shown here is derived from an EMBL/GenBank/DDBJ whole genome shotgun (WGS) entry which is preliminary data.</text>
</comment>
<dbReference type="InterPro" id="IPR042070">
    <property type="entry name" value="PucR_C-HTH_sf"/>
</dbReference>
<dbReference type="PANTHER" id="PTHR33744">
    <property type="entry name" value="CARBOHYDRATE DIACID REGULATOR"/>
    <property type="match status" value="1"/>
</dbReference>
<dbReference type="Pfam" id="PF13556">
    <property type="entry name" value="HTH_30"/>
    <property type="match status" value="1"/>
</dbReference>
<feature type="domain" description="RsbT co-antagonist protein RsbRD N-terminal" evidence="2">
    <location>
        <begin position="20"/>
        <end position="156"/>
    </location>
</feature>
<accession>A0ABU3PT46</accession>
<dbReference type="EMBL" id="JAVYII010000001">
    <property type="protein sequence ID" value="MDT9592017.1"/>
    <property type="molecule type" value="Genomic_DNA"/>
</dbReference>
<dbReference type="InterPro" id="IPR025736">
    <property type="entry name" value="PucR_C-HTH_dom"/>
</dbReference>
<dbReference type="Proteomes" id="UP001268542">
    <property type="component" value="Unassembled WGS sequence"/>
</dbReference>
<protein>
    <submittedName>
        <fullName evidence="3">Helix-turn-helix domain-containing protein</fullName>
    </submittedName>
</protein>
<organism evidence="3 4">
    <name type="scientific">Nocardioides imazamoxiresistens</name>
    <dbReference type="NCBI Taxonomy" id="3231893"/>
    <lineage>
        <taxon>Bacteria</taxon>
        <taxon>Bacillati</taxon>
        <taxon>Actinomycetota</taxon>
        <taxon>Actinomycetes</taxon>
        <taxon>Propionibacteriales</taxon>
        <taxon>Nocardioidaceae</taxon>
        <taxon>Nocardioides</taxon>
    </lineage>
</organism>
<dbReference type="InterPro" id="IPR051448">
    <property type="entry name" value="CdaR-like_regulators"/>
</dbReference>
<dbReference type="InterPro" id="IPR025751">
    <property type="entry name" value="RsbRD_N_dom"/>
</dbReference>